<dbReference type="AlphaFoldDB" id="A0A8T2ZMM6"/>
<evidence type="ECO:0008006" key="5">
    <source>
        <dbReference type="Google" id="ProtNLM"/>
    </source>
</evidence>
<dbReference type="Proteomes" id="UP000807159">
    <property type="component" value="Chromosome 1"/>
</dbReference>
<dbReference type="PANTHER" id="PTHR47872">
    <property type="entry name" value="NUCLEAR RNA EXPORT FACTOR SDE5-RELATED"/>
    <property type="match status" value="1"/>
</dbReference>
<protein>
    <recommendedName>
        <fullName evidence="5">DUF1771 domain-containing protein</fullName>
    </recommendedName>
</protein>
<reference evidence="3" key="1">
    <citation type="journal article" date="2021" name="J. Hered.">
        <title>Genome Assembly of Salicaceae Populus deltoides (Eastern Cottonwood) I-69 Based on Nanopore Sequencing and Hi-C Technologies.</title>
        <authorList>
            <person name="Bai S."/>
            <person name="Wu H."/>
            <person name="Zhang J."/>
            <person name="Pan Z."/>
            <person name="Zhao W."/>
            <person name="Li Z."/>
            <person name="Tong C."/>
        </authorList>
    </citation>
    <scope>NUCLEOTIDE SEQUENCE</scope>
    <source>
        <tissue evidence="3">Leaf</tissue>
    </source>
</reference>
<dbReference type="InterPro" id="IPR006566">
    <property type="entry name" value="FBD"/>
</dbReference>
<gene>
    <name evidence="3" type="ORF">H0E87_000431</name>
</gene>
<name>A0A8T2ZMM6_POPDE</name>
<feature type="domain" description="FBD" evidence="1">
    <location>
        <begin position="640"/>
        <end position="712"/>
    </location>
</feature>
<evidence type="ECO:0000313" key="4">
    <source>
        <dbReference type="Proteomes" id="UP000807159"/>
    </source>
</evidence>
<dbReference type="SMART" id="SM01162">
    <property type="entry name" value="DUF1771"/>
    <property type="match status" value="1"/>
</dbReference>
<organism evidence="3 4">
    <name type="scientific">Populus deltoides</name>
    <name type="common">Eastern poplar</name>
    <name type="synonym">Eastern cottonwood</name>
    <dbReference type="NCBI Taxonomy" id="3696"/>
    <lineage>
        <taxon>Eukaryota</taxon>
        <taxon>Viridiplantae</taxon>
        <taxon>Streptophyta</taxon>
        <taxon>Embryophyta</taxon>
        <taxon>Tracheophyta</taxon>
        <taxon>Spermatophyta</taxon>
        <taxon>Magnoliopsida</taxon>
        <taxon>eudicotyledons</taxon>
        <taxon>Gunneridae</taxon>
        <taxon>Pentapetalae</taxon>
        <taxon>rosids</taxon>
        <taxon>fabids</taxon>
        <taxon>Malpighiales</taxon>
        <taxon>Salicaceae</taxon>
        <taxon>Saliceae</taxon>
        <taxon>Populus</taxon>
    </lineage>
</organism>
<dbReference type="Pfam" id="PF24767">
    <property type="entry name" value="UBA_At5g58720"/>
    <property type="match status" value="1"/>
</dbReference>
<evidence type="ECO:0000259" key="1">
    <source>
        <dbReference type="SMART" id="SM00579"/>
    </source>
</evidence>
<sequence length="713" mass="80595">MEDISCTASCEVDKKDLGELFEVFGSGFSLEDIASAFISANLDKNQAGETLCGIHGGNSTTANTGKSEAENAVSLKLASGRDSMRPMFSELSPKVFKMAPIGEKDTREFKSKRYPVSMGAVSSVLGKEYAKPKPLTHRSVEATKPLKLDSKDFPVSDVWREKNPPSMVARHGTMQADVEEFLFKMLGNGFQLDMTLIQEVLGRCGYDIQKSIDELLELSASTLEKSDDAVSMAMEESTKQCSDQESLSLQEQTQQLRGTQRSDGARLHEEILIGSLKREHNRVSLEREILQSLFDLPERSEEAPKKTRLVRQARSAFGKPAVTPHKDTAKEHKPSAAKPLADIRGVCLNCIAYIHPMVVHRYCFLYHSIGFIGSPRAMKQKAMKTAIYEVLRKAVKEYWITKKEFYKAAADAFAEGDHARADKLMDQGQFFNEKAREADEKSFQKLMETRDDEIVSLDLLGFEPKEALHSLRFHLTSFSGIPSIKYLRVVIENDEKDTTKGKRRRLIMKQLEKESIKWTDEGNGQIILIQVDAIDPKHLSFAKKYMFRSSQPKSGIIEIVLSLKRLMMQLLRAYDYLEDDDLRAYRILTLDTPNLELLKLTDSPSEELNILHKTLSLAEATDNQDTPQWRGPHGNAVLSHCLSSCLEVIEFKNIEGQLAEIKIVEYCLRNARVLKKMTIRYEIEIDNSKEDVIQRLLNCPKGSAYSYQIEILP</sequence>
<dbReference type="Pfam" id="PF08590">
    <property type="entry name" value="DUF1771"/>
    <property type="match status" value="1"/>
</dbReference>
<evidence type="ECO:0000313" key="3">
    <source>
        <dbReference type="EMBL" id="KAH8518578.1"/>
    </source>
</evidence>
<dbReference type="EMBL" id="JACEGQ020000001">
    <property type="protein sequence ID" value="KAH8518578.1"/>
    <property type="molecule type" value="Genomic_DNA"/>
</dbReference>
<comment type="caution">
    <text evidence="3">The sequence shown here is derived from an EMBL/GenBank/DDBJ whole genome shotgun (WGS) entry which is preliminary data.</text>
</comment>
<dbReference type="Pfam" id="PF08387">
    <property type="entry name" value="FBD"/>
    <property type="match status" value="1"/>
</dbReference>
<accession>A0A8T2ZMM6</accession>
<keyword evidence="4" id="KW-1185">Reference proteome</keyword>
<dbReference type="InterPro" id="IPR056254">
    <property type="entry name" value="At5g58720/SDE5-like_UBA-like"/>
</dbReference>
<feature type="domain" description="DUF1771" evidence="2">
    <location>
        <begin position="387"/>
        <end position="452"/>
    </location>
</feature>
<dbReference type="PANTHER" id="PTHR47872:SF1">
    <property type="entry name" value="NUCLEAR RNA EXPORT FACTOR SDE5-RELATED"/>
    <property type="match status" value="1"/>
</dbReference>
<dbReference type="InterPro" id="IPR013899">
    <property type="entry name" value="DUF1771"/>
</dbReference>
<dbReference type="SMART" id="SM00579">
    <property type="entry name" value="FBD"/>
    <property type="match status" value="1"/>
</dbReference>
<proteinExistence type="predicted"/>
<evidence type="ECO:0000259" key="2">
    <source>
        <dbReference type="SMART" id="SM01162"/>
    </source>
</evidence>